<dbReference type="PROSITE" id="PS50042">
    <property type="entry name" value="CNMP_BINDING_3"/>
    <property type="match status" value="1"/>
</dbReference>
<dbReference type="GO" id="GO:0003700">
    <property type="term" value="F:DNA-binding transcription factor activity"/>
    <property type="evidence" value="ECO:0007669"/>
    <property type="project" value="TreeGrafter"/>
</dbReference>
<evidence type="ECO:0000256" key="3">
    <source>
        <dbReference type="ARBA" id="ARBA00023163"/>
    </source>
</evidence>
<dbReference type="STRING" id="198616.SAMN05216193_110139"/>
<dbReference type="GO" id="GO:0016301">
    <property type="term" value="F:kinase activity"/>
    <property type="evidence" value="ECO:0007669"/>
    <property type="project" value="UniProtKB-KW"/>
</dbReference>
<dbReference type="Proteomes" id="UP000242957">
    <property type="component" value="Unassembled WGS sequence"/>
</dbReference>
<dbReference type="InterPro" id="IPR018490">
    <property type="entry name" value="cNMP-bd_dom_sf"/>
</dbReference>
<dbReference type="Pfam" id="PF13545">
    <property type="entry name" value="HTH_Crp_2"/>
    <property type="match status" value="1"/>
</dbReference>
<proteinExistence type="predicted"/>
<evidence type="ECO:0000313" key="6">
    <source>
        <dbReference type="EMBL" id="SDO35030.1"/>
    </source>
</evidence>
<dbReference type="CDD" id="cd00038">
    <property type="entry name" value="CAP_ED"/>
    <property type="match status" value="1"/>
</dbReference>
<dbReference type="PANTHER" id="PTHR24567:SF68">
    <property type="entry name" value="DNA-BINDING TRANSCRIPTIONAL DUAL REGULATOR CRP"/>
    <property type="match status" value="1"/>
</dbReference>
<keyword evidence="1" id="KW-0805">Transcription regulation</keyword>
<dbReference type="Pfam" id="PF00027">
    <property type="entry name" value="cNMP_binding"/>
    <property type="match status" value="1"/>
</dbReference>
<dbReference type="GO" id="GO:0005829">
    <property type="term" value="C:cytosol"/>
    <property type="evidence" value="ECO:0007669"/>
    <property type="project" value="TreeGrafter"/>
</dbReference>
<gene>
    <name evidence="6" type="ORF">SAMN05216193_110139</name>
</gene>
<name>A0A1H0IUW7_9PSED</name>
<dbReference type="GO" id="GO:0003677">
    <property type="term" value="F:DNA binding"/>
    <property type="evidence" value="ECO:0007669"/>
    <property type="project" value="UniProtKB-KW"/>
</dbReference>
<sequence>MEPQLIHQQLLQSHLLFESMNAEQLRELLASSDLLSLDKGDYVFRQGQPAHAFYFVISGCVKIYRLTPEGQEKILEVVGDRNTFAEAMTLMDTPDYIATAQAVAPTQLFRISNRAYLQLLQNQPTLMLALMAKLCVRLHQRIHEIETLSLKNATHRVVRYLLTQASRLPAERQRFSIPVSKQLIAGHLSIQPETLSRILHRLHDERIICLNGREIDILDRPRLENFE</sequence>
<keyword evidence="3" id="KW-0804">Transcription</keyword>
<keyword evidence="2" id="KW-0238">DNA-binding</keyword>
<evidence type="ECO:0000259" key="4">
    <source>
        <dbReference type="PROSITE" id="PS50042"/>
    </source>
</evidence>
<dbReference type="AlphaFoldDB" id="A0A1H0IUW7"/>
<dbReference type="SUPFAM" id="SSF46785">
    <property type="entry name" value="Winged helix' DNA-binding domain"/>
    <property type="match status" value="1"/>
</dbReference>
<evidence type="ECO:0000256" key="2">
    <source>
        <dbReference type="ARBA" id="ARBA00023125"/>
    </source>
</evidence>
<keyword evidence="6" id="KW-0808">Transferase</keyword>
<evidence type="ECO:0000256" key="1">
    <source>
        <dbReference type="ARBA" id="ARBA00023015"/>
    </source>
</evidence>
<keyword evidence="6" id="KW-0418">Kinase</keyword>
<dbReference type="InterPro" id="IPR050397">
    <property type="entry name" value="Env_Response_Regulators"/>
</dbReference>
<dbReference type="PROSITE" id="PS51063">
    <property type="entry name" value="HTH_CRP_2"/>
    <property type="match status" value="1"/>
</dbReference>
<dbReference type="InterPro" id="IPR036388">
    <property type="entry name" value="WH-like_DNA-bd_sf"/>
</dbReference>
<protein>
    <submittedName>
        <fullName evidence="6">cAMP-binding domain of CRP or a regulatory subunit of cAMP-dependent protein kinases</fullName>
    </submittedName>
</protein>
<dbReference type="InterPro" id="IPR036390">
    <property type="entry name" value="WH_DNA-bd_sf"/>
</dbReference>
<dbReference type="SMART" id="SM00100">
    <property type="entry name" value="cNMP"/>
    <property type="match status" value="1"/>
</dbReference>
<dbReference type="InterPro" id="IPR014710">
    <property type="entry name" value="RmlC-like_jellyroll"/>
</dbReference>
<feature type="domain" description="HTH crp-type" evidence="5">
    <location>
        <begin position="151"/>
        <end position="221"/>
    </location>
</feature>
<dbReference type="Gene3D" id="1.10.10.10">
    <property type="entry name" value="Winged helix-like DNA-binding domain superfamily/Winged helix DNA-binding domain"/>
    <property type="match status" value="1"/>
</dbReference>
<reference evidence="7" key="1">
    <citation type="submission" date="2016-10" db="EMBL/GenBank/DDBJ databases">
        <authorList>
            <person name="Varghese N."/>
            <person name="Submissions S."/>
        </authorList>
    </citation>
    <scope>NUCLEOTIDE SEQUENCE [LARGE SCALE GENOMIC DNA]</scope>
    <source>
        <strain evidence="7">JCM 21621</strain>
    </source>
</reference>
<dbReference type="RefSeq" id="WP_084312759.1">
    <property type="nucleotide sequence ID" value="NZ_FNIJ01000010.1"/>
</dbReference>
<dbReference type="SMART" id="SM00419">
    <property type="entry name" value="HTH_CRP"/>
    <property type="match status" value="1"/>
</dbReference>
<evidence type="ECO:0000259" key="5">
    <source>
        <dbReference type="PROSITE" id="PS51063"/>
    </source>
</evidence>
<accession>A0A1H0IUW7</accession>
<dbReference type="PANTHER" id="PTHR24567">
    <property type="entry name" value="CRP FAMILY TRANSCRIPTIONAL REGULATORY PROTEIN"/>
    <property type="match status" value="1"/>
</dbReference>
<dbReference type="Gene3D" id="2.60.120.10">
    <property type="entry name" value="Jelly Rolls"/>
    <property type="match status" value="1"/>
</dbReference>
<keyword evidence="7" id="KW-1185">Reference proteome</keyword>
<dbReference type="InterPro" id="IPR012318">
    <property type="entry name" value="HTH_CRP"/>
</dbReference>
<evidence type="ECO:0000313" key="7">
    <source>
        <dbReference type="Proteomes" id="UP000242957"/>
    </source>
</evidence>
<organism evidence="6 7">
    <name type="scientific">Pseudomonas jinjuensis</name>
    <dbReference type="NCBI Taxonomy" id="198616"/>
    <lineage>
        <taxon>Bacteria</taxon>
        <taxon>Pseudomonadati</taxon>
        <taxon>Pseudomonadota</taxon>
        <taxon>Gammaproteobacteria</taxon>
        <taxon>Pseudomonadales</taxon>
        <taxon>Pseudomonadaceae</taxon>
        <taxon>Pseudomonas</taxon>
    </lineage>
</organism>
<dbReference type="EMBL" id="FNIJ01000010">
    <property type="protein sequence ID" value="SDO35030.1"/>
    <property type="molecule type" value="Genomic_DNA"/>
</dbReference>
<dbReference type="InterPro" id="IPR000595">
    <property type="entry name" value="cNMP-bd_dom"/>
</dbReference>
<dbReference type="OrthoDB" id="9777588at2"/>
<dbReference type="SUPFAM" id="SSF51206">
    <property type="entry name" value="cAMP-binding domain-like"/>
    <property type="match status" value="1"/>
</dbReference>
<feature type="domain" description="Cyclic nucleotide-binding" evidence="4">
    <location>
        <begin position="16"/>
        <end position="137"/>
    </location>
</feature>